<feature type="transmembrane region" description="Helical" evidence="7">
    <location>
        <begin position="149"/>
        <end position="172"/>
    </location>
</feature>
<evidence type="ECO:0000313" key="9">
    <source>
        <dbReference type="EMBL" id="KAF1975282.1"/>
    </source>
</evidence>
<dbReference type="OrthoDB" id="10021397at2759"/>
<feature type="transmembrane region" description="Helical" evidence="7">
    <location>
        <begin position="121"/>
        <end position="142"/>
    </location>
</feature>
<dbReference type="GO" id="GO:0022857">
    <property type="term" value="F:transmembrane transporter activity"/>
    <property type="evidence" value="ECO:0007669"/>
    <property type="project" value="InterPro"/>
</dbReference>
<dbReference type="PRINTS" id="PR01036">
    <property type="entry name" value="TCRTETB"/>
</dbReference>
<keyword evidence="4 7" id="KW-1133">Transmembrane helix</keyword>
<dbReference type="Gene3D" id="1.20.1250.20">
    <property type="entry name" value="MFS general substrate transporter like domains"/>
    <property type="match status" value="1"/>
</dbReference>
<dbReference type="Proteomes" id="UP000800036">
    <property type="component" value="Unassembled WGS sequence"/>
</dbReference>
<dbReference type="GO" id="GO:0005886">
    <property type="term" value="C:plasma membrane"/>
    <property type="evidence" value="ECO:0007669"/>
    <property type="project" value="TreeGrafter"/>
</dbReference>
<dbReference type="PROSITE" id="PS50850">
    <property type="entry name" value="MFS"/>
    <property type="match status" value="1"/>
</dbReference>
<evidence type="ECO:0000256" key="7">
    <source>
        <dbReference type="SAM" id="Phobius"/>
    </source>
</evidence>
<gene>
    <name evidence="9" type="ORF">BU23DRAFT_634419</name>
</gene>
<organism evidence="9 10">
    <name type="scientific">Bimuria novae-zelandiae CBS 107.79</name>
    <dbReference type="NCBI Taxonomy" id="1447943"/>
    <lineage>
        <taxon>Eukaryota</taxon>
        <taxon>Fungi</taxon>
        <taxon>Dikarya</taxon>
        <taxon>Ascomycota</taxon>
        <taxon>Pezizomycotina</taxon>
        <taxon>Dothideomycetes</taxon>
        <taxon>Pleosporomycetidae</taxon>
        <taxon>Pleosporales</taxon>
        <taxon>Massarineae</taxon>
        <taxon>Didymosphaeriaceae</taxon>
        <taxon>Bimuria</taxon>
    </lineage>
</organism>
<keyword evidence="6" id="KW-0325">Glycoprotein</keyword>
<feature type="transmembrane region" description="Helical" evidence="7">
    <location>
        <begin position="219"/>
        <end position="242"/>
    </location>
</feature>
<dbReference type="InterPro" id="IPR036259">
    <property type="entry name" value="MFS_trans_sf"/>
</dbReference>
<proteinExistence type="predicted"/>
<evidence type="ECO:0000256" key="4">
    <source>
        <dbReference type="ARBA" id="ARBA00022989"/>
    </source>
</evidence>
<feature type="transmembrane region" description="Helical" evidence="7">
    <location>
        <begin position="25"/>
        <end position="48"/>
    </location>
</feature>
<keyword evidence="5 7" id="KW-0472">Membrane</keyword>
<feature type="transmembrane region" description="Helical" evidence="7">
    <location>
        <begin position="437"/>
        <end position="455"/>
    </location>
</feature>
<sequence length="472" mass="50670">MTPMPRPGWPEKGVTASPETPHEDIVFLSCCFLALLVSLDGIAVVITLPRIVSDLRIGNDFTCVANSFWLVGIIFQPLCAQLADVYGRKPPVLTYIAIFFLGGAISGWSRTAAALIAGRAVQGLGGGGIMLLMEVIVCDILSVREREKYLSIVLSTAAVGAIAGPPLGGVIADRNWRLIFWTKLPTAAGVFLVMAFLMRLRKSEESEEKPASRVDWIGAIMFASSLTSLLIGLVFGGTVYPWRSWHVVLPMVLGTLGASSSPHPTKADMSYLAYGAFLIPAAGVAGSLVSKTGLFQPYQFAGFALLTLGCGLNILLGPETSTAVWVVLIALSAVDLGSVMPTMLPAILASLPEKDVALATGMYSFLRSFGYIWGVTISAVIVNATFDGYSGQISNTTLRQRLCQGKAYQYVSGEFVNSLLDNLRTEVIGVYTKSLRVGWMSVTALAAVAMLLVFVEKHVPLRENLDTKYELE</sequence>
<reference evidence="9" key="1">
    <citation type="journal article" date="2020" name="Stud. Mycol.">
        <title>101 Dothideomycetes genomes: a test case for predicting lifestyles and emergence of pathogens.</title>
        <authorList>
            <person name="Haridas S."/>
            <person name="Albert R."/>
            <person name="Binder M."/>
            <person name="Bloem J."/>
            <person name="Labutti K."/>
            <person name="Salamov A."/>
            <person name="Andreopoulos B."/>
            <person name="Baker S."/>
            <person name="Barry K."/>
            <person name="Bills G."/>
            <person name="Bluhm B."/>
            <person name="Cannon C."/>
            <person name="Castanera R."/>
            <person name="Culley D."/>
            <person name="Daum C."/>
            <person name="Ezra D."/>
            <person name="Gonzalez J."/>
            <person name="Henrissat B."/>
            <person name="Kuo A."/>
            <person name="Liang C."/>
            <person name="Lipzen A."/>
            <person name="Lutzoni F."/>
            <person name="Magnuson J."/>
            <person name="Mondo S."/>
            <person name="Nolan M."/>
            <person name="Ohm R."/>
            <person name="Pangilinan J."/>
            <person name="Park H.-J."/>
            <person name="Ramirez L."/>
            <person name="Alfaro M."/>
            <person name="Sun H."/>
            <person name="Tritt A."/>
            <person name="Yoshinaga Y."/>
            <person name="Zwiers L.-H."/>
            <person name="Turgeon B."/>
            <person name="Goodwin S."/>
            <person name="Spatafora J."/>
            <person name="Crous P."/>
            <person name="Grigoriev I."/>
        </authorList>
    </citation>
    <scope>NUCLEOTIDE SEQUENCE</scope>
    <source>
        <strain evidence="9">CBS 107.79</strain>
    </source>
</reference>
<protein>
    <submittedName>
        <fullName evidence="9">MFS general substrate transporter</fullName>
    </submittedName>
</protein>
<feature type="transmembrane region" description="Helical" evidence="7">
    <location>
        <begin position="271"/>
        <end position="290"/>
    </location>
</feature>
<evidence type="ECO:0000256" key="6">
    <source>
        <dbReference type="ARBA" id="ARBA00023180"/>
    </source>
</evidence>
<comment type="subcellular location">
    <subcellularLocation>
        <location evidence="1">Membrane</location>
        <topology evidence="1">Multi-pass membrane protein</topology>
    </subcellularLocation>
</comment>
<feature type="transmembrane region" description="Helical" evidence="7">
    <location>
        <begin position="297"/>
        <end position="316"/>
    </location>
</feature>
<name>A0A6A5VHF0_9PLEO</name>
<keyword evidence="10" id="KW-1185">Reference proteome</keyword>
<dbReference type="SUPFAM" id="SSF103473">
    <property type="entry name" value="MFS general substrate transporter"/>
    <property type="match status" value="1"/>
</dbReference>
<dbReference type="PANTHER" id="PTHR23501">
    <property type="entry name" value="MAJOR FACILITATOR SUPERFAMILY"/>
    <property type="match status" value="1"/>
</dbReference>
<feature type="transmembrane region" description="Helical" evidence="7">
    <location>
        <begin position="322"/>
        <end position="348"/>
    </location>
</feature>
<evidence type="ECO:0000256" key="2">
    <source>
        <dbReference type="ARBA" id="ARBA00022448"/>
    </source>
</evidence>
<accession>A0A6A5VHF0</accession>
<dbReference type="EMBL" id="ML976671">
    <property type="protein sequence ID" value="KAF1975282.1"/>
    <property type="molecule type" value="Genomic_DNA"/>
</dbReference>
<evidence type="ECO:0000259" key="8">
    <source>
        <dbReference type="PROSITE" id="PS50850"/>
    </source>
</evidence>
<feature type="transmembrane region" description="Helical" evidence="7">
    <location>
        <begin position="92"/>
        <end position="109"/>
    </location>
</feature>
<evidence type="ECO:0000256" key="5">
    <source>
        <dbReference type="ARBA" id="ARBA00023136"/>
    </source>
</evidence>
<keyword evidence="3 7" id="KW-0812">Transmembrane</keyword>
<evidence type="ECO:0000313" key="10">
    <source>
        <dbReference type="Proteomes" id="UP000800036"/>
    </source>
</evidence>
<dbReference type="Pfam" id="PF07690">
    <property type="entry name" value="MFS_1"/>
    <property type="match status" value="1"/>
</dbReference>
<evidence type="ECO:0000256" key="3">
    <source>
        <dbReference type="ARBA" id="ARBA00022692"/>
    </source>
</evidence>
<keyword evidence="2" id="KW-0813">Transport</keyword>
<feature type="transmembrane region" description="Helical" evidence="7">
    <location>
        <begin position="369"/>
        <end position="386"/>
    </location>
</feature>
<dbReference type="InterPro" id="IPR020846">
    <property type="entry name" value="MFS_dom"/>
</dbReference>
<dbReference type="InterPro" id="IPR011701">
    <property type="entry name" value="MFS"/>
</dbReference>
<feature type="transmembrane region" description="Helical" evidence="7">
    <location>
        <begin position="178"/>
        <end position="198"/>
    </location>
</feature>
<feature type="domain" description="Major facilitator superfamily (MFS) profile" evidence="8">
    <location>
        <begin position="26"/>
        <end position="461"/>
    </location>
</feature>
<dbReference type="PANTHER" id="PTHR23501:SF187">
    <property type="entry name" value="MAJOR FACILITATOR SUPERFAMILY (MFS) PROFILE DOMAIN-CONTAINING PROTEIN"/>
    <property type="match status" value="1"/>
</dbReference>
<dbReference type="AlphaFoldDB" id="A0A6A5VHF0"/>
<evidence type="ECO:0000256" key="1">
    <source>
        <dbReference type="ARBA" id="ARBA00004141"/>
    </source>
</evidence>